<name>A0A417Z4H4_9LACO</name>
<evidence type="ECO:0000313" key="2">
    <source>
        <dbReference type="Proteomes" id="UP000284822"/>
    </source>
</evidence>
<gene>
    <name evidence="1" type="ORF">DS832_07510</name>
</gene>
<proteinExistence type="predicted"/>
<sequence length="139" mass="16040">MKTENMKQFGYSLPNFVHEVNGKKFTTNVILIYYSPHAVTFTKAEAAQIFQAVHEDMADSQYQKISNYYPRLLAAVMNLQLQKEIVIQVKTQTLEGERDPQYVVINFEDQQIVLIPGETKLISKVVKSKKKMKRRIIGS</sequence>
<reference evidence="1 2" key="1">
    <citation type="submission" date="2018-07" db="EMBL/GenBank/DDBJ databases">
        <title>Genome sequences of six Lactobacillus spp. isolated from bumble bee guts.</title>
        <authorList>
            <person name="Motta E.V.S."/>
            <person name="Moran N.A."/>
        </authorList>
    </citation>
    <scope>NUCLEOTIDE SEQUENCE [LARGE SCALE GENOMIC DNA]</scope>
    <source>
        <strain evidence="1 2">LV-8.1</strain>
    </source>
</reference>
<protein>
    <submittedName>
        <fullName evidence="1">Uncharacterized protein</fullName>
    </submittedName>
</protein>
<organism evidence="1 2">
    <name type="scientific">Bombilactobacillus bombi</name>
    <dbReference type="NCBI Taxonomy" id="1303590"/>
    <lineage>
        <taxon>Bacteria</taxon>
        <taxon>Bacillati</taxon>
        <taxon>Bacillota</taxon>
        <taxon>Bacilli</taxon>
        <taxon>Lactobacillales</taxon>
        <taxon>Lactobacillaceae</taxon>
        <taxon>Bombilactobacillus</taxon>
    </lineage>
</organism>
<dbReference type="EMBL" id="QOCS01000017">
    <property type="protein sequence ID" value="RHW45593.1"/>
    <property type="molecule type" value="Genomic_DNA"/>
</dbReference>
<accession>A0A417Z4H4</accession>
<dbReference type="Proteomes" id="UP000284822">
    <property type="component" value="Unassembled WGS sequence"/>
</dbReference>
<comment type="caution">
    <text evidence="1">The sequence shown here is derived from an EMBL/GenBank/DDBJ whole genome shotgun (WGS) entry which is preliminary data.</text>
</comment>
<evidence type="ECO:0000313" key="1">
    <source>
        <dbReference type="EMBL" id="RHW45593.1"/>
    </source>
</evidence>
<dbReference type="RefSeq" id="WP_118911026.1">
    <property type="nucleotide sequence ID" value="NZ_QOCS01000017.1"/>
</dbReference>
<dbReference type="AlphaFoldDB" id="A0A417Z4H4"/>